<evidence type="ECO:0000313" key="7">
    <source>
        <dbReference type="EMBL" id="MCI2285064.1"/>
    </source>
</evidence>
<feature type="transmembrane region" description="Helical" evidence="6">
    <location>
        <begin position="149"/>
        <end position="170"/>
    </location>
</feature>
<comment type="caution">
    <text evidence="7">The sequence shown here is derived from an EMBL/GenBank/DDBJ whole genome shotgun (WGS) entry which is preliminary data.</text>
</comment>
<dbReference type="InterPro" id="IPR050833">
    <property type="entry name" value="Poly_Biosynth_Transport"/>
</dbReference>
<evidence type="ECO:0000256" key="6">
    <source>
        <dbReference type="SAM" id="Phobius"/>
    </source>
</evidence>
<feature type="transmembrane region" description="Helical" evidence="6">
    <location>
        <begin position="330"/>
        <end position="351"/>
    </location>
</feature>
<feature type="transmembrane region" description="Helical" evidence="6">
    <location>
        <begin position="363"/>
        <end position="380"/>
    </location>
</feature>
<dbReference type="EMBL" id="JAKKSL010000004">
    <property type="protein sequence ID" value="MCI2285064.1"/>
    <property type="molecule type" value="Genomic_DNA"/>
</dbReference>
<reference evidence="7" key="1">
    <citation type="submission" date="2022-01" db="EMBL/GenBank/DDBJ databases">
        <title>Colwellia maritima, isolated from seawater.</title>
        <authorList>
            <person name="Kristyanto S."/>
            <person name="Jung J."/>
            <person name="Jeon C.O."/>
        </authorList>
    </citation>
    <scope>NUCLEOTIDE SEQUENCE</scope>
    <source>
        <strain evidence="7">MSW7</strain>
    </source>
</reference>
<feature type="transmembrane region" description="Helical" evidence="6">
    <location>
        <begin position="46"/>
        <end position="68"/>
    </location>
</feature>
<organism evidence="7 8">
    <name type="scientific">Colwellia maritima</name>
    <dbReference type="NCBI Taxonomy" id="2912588"/>
    <lineage>
        <taxon>Bacteria</taxon>
        <taxon>Pseudomonadati</taxon>
        <taxon>Pseudomonadota</taxon>
        <taxon>Gammaproteobacteria</taxon>
        <taxon>Alteromonadales</taxon>
        <taxon>Colwelliaceae</taxon>
        <taxon>Colwellia</taxon>
    </lineage>
</organism>
<dbReference type="PANTHER" id="PTHR30250">
    <property type="entry name" value="PST FAMILY PREDICTED COLANIC ACID TRANSPORTER"/>
    <property type="match status" value="1"/>
</dbReference>
<feature type="transmembrane region" description="Helical" evidence="6">
    <location>
        <begin position="302"/>
        <end position="324"/>
    </location>
</feature>
<proteinExistence type="predicted"/>
<evidence type="ECO:0000256" key="4">
    <source>
        <dbReference type="ARBA" id="ARBA00022989"/>
    </source>
</evidence>
<evidence type="ECO:0000313" key="8">
    <source>
        <dbReference type="Proteomes" id="UP001139646"/>
    </source>
</evidence>
<keyword evidence="3 6" id="KW-0812">Transmembrane</keyword>
<keyword evidence="2" id="KW-1003">Cell membrane</keyword>
<feature type="transmembrane region" description="Helical" evidence="6">
    <location>
        <begin position="12"/>
        <end position="34"/>
    </location>
</feature>
<dbReference type="RefSeq" id="WP_242287725.1">
    <property type="nucleotide sequence ID" value="NZ_JAKKSL010000004.1"/>
</dbReference>
<name>A0ABS9X4A8_9GAMM</name>
<accession>A0ABS9X4A8</accession>
<gene>
    <name evidence="7" type="ORF">L3081_18780</name>
</gene>
<keyword evidence="4 6" id="KW-1133">Transmembrane helix</keyword>
<feature type="transmembrane region" description="Helical" evidence="6">
    <location>
        <begin position="80"/>
        <end position="101"/>
    </location>
</feature>
<evidence type="ECO:0000256" key="1">
    <source>
        <dbReference type="ARBA" id="ARBA00004651"/>
    </source>
</evidence>
<feature type="transmembrane region" description="Helical" evidence="6">
    <location>
        <begin position="121"/>
        <end position="142"/>
    </location>
</feature>
<dbReference type="PANTHER" id="PTHR30250:SF11">
    <property type="entry name" value="O-ANTIGEN TRANSPORTER-RELATED"/>
    <property type="match status" value="1"/>
</dbReference>
<evidence type="ECO:0000256" key="5">
    <source>
        <dbReference type="ARBA" id="ARBA00023136"/>
    </source>
</evidence>
<evidence type="ECO:0000256" key="3">
    <source>
        <dbReference type="ARBA" id="ARBA00022692"/>
    </source>
</evidence>
<feature type="transmembrane region" description="Helical" evidence="6">
    <location>
        <begin position="448"/>
        <end position="469"/>
    </location>
</feature>
<sequence length="478" mass="53246">MDNKLLSKIVNIFFGAALIQGANILLYMVLARLMPTEAFATYRQLFLIQAIVSAMSFSAIPTALLYFCNESKSLRVKWNYIKSICILVLLLGLGIAVVIFFARDTIALAFSNLKLAESLKVFAFVPLATMFVSMLASVFIVIDKTAIQIKVAGFIAIVKVAPVIIVAFVYNNFQAILWSTVLTHIVVGLFAIWLISYLGKCYPFKSTVFRVFIPRLCLYSFPLLLASSASILGLKIDHLIVSSLLGTTVYALYTVGAFEIPIFSLIQSSISAVLIPQITRDIKNKDYKQAQTLWKTVSYKSALLSFPIAILFIVEAEYIVTLLFSEKYRAAAPIFALFSSLALLRVITFGLGLRAMGKTNVEFYCTLVYLVSSGIGAYFFTKHLGMQGAAIWVLANTVIYAILISLVTAIVSGYNLRLWQVYPFKLLLLACVITFAVWHIKVTNINEHLAFIISLTEIVAFWWLGVILLNEKHCKKNN</sequence>
<feature type="transmembrane region" description="Helical" evidence="6">
    <location>
        <begin position="248"/>
        <end position="275"/>
    </location>
</feature>
<evidence type="ECO:0000256" key="2">
    <source>
        <dbReference type="ARBA" id="ARBA00022475"/>
    </source>
</evidence>
<feature type="transmembrane region" description="Helical" evidence="6">
    <location>
        <begin position="426"/>
        <end position="442"/>
    </location>
</feature>
<dbReference type="Pfam" id="PF13440">
    <property type="entry name" value="Polysacc_synt_3"/>
    <property type="match status" value="1"/>
</dbReference>
<keyword evidence="5 6" id="KW-0472">Membrane</keyword>
<feature type="transmembrane region" description="Helical" evidence="6">
    <location>
        <begin position="216"/>
        <end position="236"/>
    </location>
</feature>
<comment type="subcellular location">
    <subcellularLocation>
        <location evidence="1">Cell membrane</location>
        <topology evidence="1">Multi-pass membrane protein</topology>
    </subcellularLocation>
</comment>
<protein>
    <submittedName>
        <fullName evidence="7">Oligosaccharide flippase family protein</fullName>
    </submittedName>
</protein>
<keyword evidence="8" id="KW-1185">Reference proteome</keyword>
<dbReference type="Proteomes" id="UP001139646">
    <property type="component" value="Unassembled WGS sequence"/>
</dbReference>
<feature type="transmembrane region" description="Helical" evidence="6">
    <location>
        <begin position="176"/>
        <end position="195"/>
    </location>
</feature>
<feature type="transmembrane region" description="Helical" evidence="6">
    <location>
        <begin position="392"/>
        <end position="414"/>
    </location>
</feature>